<dbReference type="GO" id="GO:0005874">
    <property type="term" value="C:microtubule"/>
    <property type="evidence" value="ECO:0007669"/>
    <property type="project" value="UniProtKB-KW"/>
</dbReference>
<dbReference type="InterPro" id="IPR026243">
    <property type="entry name" value="HAUS1"/>
</dbReference>
<dbReference type="GO" id="GO:0005829">
    <property type="term" value="C:cytosol"/>
    <property type="evidence" value="ECO:0007669"/>
    <property type="project" value="TreeGrafter"/>
</dbReference>
<keyword evidence="4" id="KW-0132">Cell division</keyword>
<evidence type="ECO:0000256" key="8">
    <source>
        <dbReference type="ARBA" id="ARBA00023212"/>
    </source>
</evidence>
<feature type="non-terminal residue" evidence="10">
    <location>
        <position position="1"/>
    </location>
</feature>
<evidence type="ECO:0000256" key="7">
    <source>
        <dbReference type="ARBA" id="ARBA00023054"/>
    </source>
</evidence>
<accession>A0A7K5TVX1</accession>
<keyword evidence="8" id="KW-0206">Cytoskeleton</keyword>
<evidence type="ECO:0000256" key="3">
    <source>
        <dbReference type="ARBA" id="ARBA00022490"/>
    </source>
</evidence>
<evidence type="ECO:0000256" key="2">
    <source>
        <dbReference type="ARBA" id="ARBA00005479"/>
    </source>
</evidence>
<feature type="non-terminal residue" evidence="10">
    <location>
        <position position="211"/>
    </location>
</feature>
<comment type="caution">
    <text evidence="10">The sequence shown here is derived from an EMBL/GenBank/DDBJ whole genome shotgun (WGS) entry which is preliminary data.</text>
</comment>
<evidence type="ECO:0000256" key="9">
    <source>
        <dbReference type="ARBA" id="ARBA00023306"/>
    </source>
</evidence>
<dbReference type="PANTHER" id="PTHR31570">
    <property type="entry name" value="HAUS AUGMIN-LIKE COMPLEX SUBUNIT 1"/>
    <property type="match status" value="1"/>
</dbReference>
<keyword evidence="6" id="KW-0498">Mitosis</keyword>
<dbReference type="GO" id="GO:0051301">
    <property type="term" value="P:cell division"/>
    <property type="evidence" value="ECO:0007669"/>
    <property type="project" value="UniProtKB-KW"/>
</dbReference>
<comment type="subcellular location">
    <subcellularLocation>
        <location evidence="1">Cytoplasm</location>
        <location evidence="1">Cytoskeleton</location>
        <location evidence="1">Spindle</location>
    </subcellularLocation>
</comment>
<dbReference type="GO" id="GO:0005819">
    <property type="term" value="C:spindle"/>
    <property type="evidence" value="ECO:0007669"/>
    <property type="project" value="UniProtKB-SubCell"/>
</dbReference>
<keyword evidence="5" id="KW-0493">Microtubule</keyword>
<keyword evidence="9" id="KW-0131">Cell cycle</keyword>
<organism evidence="10 11">
    <name type="scientific">Cephalopterus ornatus</name>
    <name type="common">Amazonian umbrellabird</name>
    <dbReference type="NCBI Taxonomy" id="114276"/>
    <lineage>
        <taxon>Eukaryota</taxon>
        <taxon>Metazoa</taxon>
        <taxon>Chordata</taxon>
        <taxon>Craniata</taxon>
        <taxon>Vertebrata</taxon>
        <taxon>Euteleostomi</taxon>
        <taxon>Archelosauria</taxon>
        <taxon>Archosauria</taxon>
        <taxon>Dinosauria</taxon>
        <taxon>Saurischia</taxon>
        <taxon>Theropoda</taxon>
        <taxon>Coelurosauria</taxon>
        <taxon>Aves</taxon>
        <taxon>Neognathae</taxon>
        <taxon>Neoaves</taxon>
        <taxon>Telluraves</taxon>
        <taxon>Australaves</taxon>
        <taxon>Passeriformes</taxon>
        <taxon>Cotingidae</taxon>
        <taxon>Cephalopterus</taxon>
    </lineage>
</organism>
<dbReference type="EMBL" id="VZRE01004081">
    <property type="protein sequence ID" value="NWU08520.1"/>
    <property type="molecule type" value="Genomic_DNA"/>
</dbReference>
<dbReference type="Pfam" id="PF25762">
    <property type="entry name" value="HAUS1"/>
    <property type="match status" value="1"/>
</dbReference>
<dbReference type="AlphaFoldDB" id="A0A7K5TVX1"/>
<gene>
    <name evidence="10" type="primary">Haus1</name>
    <name evidence="10" type="ORF">CEPORN_R04389</name>
</gene>
<evidence type="ECO:0000256" key="1">
    <source>
        <dbReference type="ARBA" id="ARBA00004186"/>
    </source>
</evidence>
<evidence type="ECO:0000256" key="5">
    <source>
        <dbReference type="ARBA" id="ARBA00022701"/>
    </source>
</evidence>
<comment type="similarity">
    <text evidence="2">Belongs to the HAUS1 family.</text>
</comment>
<evidence type="ECO:0000256" key="6">
    <source>
        <dbReference type="ARBA" id="ARBA00022776"/>
    </source>
</evidence>
<dbReference type="Proteomes" id="UP000543364">
    <property type="component" value="Unassembled WGS sequence"/>
</dbReference>
<keyword evidence="3" id="KW-0963">Cytoplasm</keyword>
<dbReference type="GO" id="GO:0070652">
    <property type="term" value="C:HAUS complex"/>
    <property type="evidence" value="ECO:0007669"/>
    <property type="project" value="InterPro"/>
</dbReference>
<dbReference type="GO" id="GO:0051225">
    <property type="term" value="P:spindle assembly"/>
    <property type="evidence" value="ECO:0007669"/>
    <property type="project" value="InterPro"/>
</dbReference>
<reference evidence="10 11" key="1">
    <citation type="submission" date="2019-09" db="EMBL/GenBank/DDBJ databases">
        <title>Bird 10,000 Genomes (B10K) Project - Family phase.</title>
        <authorList>
            <person name="Zhang G."/>
        </authorList>
    </citation>
    <scope>NUCLEOTIDE SEQUENCE [LARGE SCALE GENOMIC DNA]</scope>
    <source>
        <strain evidence="10">B10K-DU-001-01</strain>
        <tissue evidence="10">Muscle</tissue>
    </source>
</reference>
<protein>
    <submittedName>
        <fullName evidence="10">HAUS1 protein</fullName>
    </submittedName>
</protein>
<evidence type="ECO:0000313" key="11">
    <source>
        <dbReference type="Proteomes" id="UP000543364"/>
    </source>
</evidence>
<dbReference type="GO" id="GO:0007098">
    <property type="term" value="P:centrosome cycle"/>
    <property type="evidence" value="ECO:0007669"/>
    <property type="project" value="TreeGrafter"/>
</dbReference>
<keyword evidence="11" id="KW-1185">Reference proteome</keyword>
<dbReference type="PANTHER" id="PTHR31570:SF1">
    <property type="entry name" value="HAUS AUGMIN-LIKE COMPLEX SUBUNIT 1"/>
    <property type="match status" value="1"/>
</dbReference>
<proteinExistence type="inferred from homology"/>
<keyword evidence="7" id="KW-0175">Coiled coil</keyword>
<evidence type="ECO:0000256" key="4">
    <source>
        <dbReference type="ARBA" id="ARBA00022618"/>
    </source>
</evidence>
<name>A0A7K5TVX1_CEPOR</name>
<dbReference type="PRINTS" id="PR02087">
    <property type="entry name" value="HAUSAUGMINL1"/>
</dbReference>
<evidence type="ECO:0000313" key="10">
    <source>
        <dbReference type="EMBL" id="NWU08520.1"/>
    </source>
</evidence>
<sequence length="211" mass="24512">QIFLWLKEIRGDWFIPFHGVNGKTMDILHCFMECCEARERDVSLLIEDMKHQKAEHEAATKEMQDIFEDLGLSTTSLSREASGCLSSLAKSAVILETKDTSLTCLFCAINNMTSELFEIKQKINKMQWKLDITKKKLASALMLKKQLVEDTENVEECQAKEYVNRENRSQILRYLRDKSLELRIRIKNAERDLIAHRLDKSLTHKALTQFS</sequence>